<keyword evidence="13" id="KW-0999">Mitochondrion inner membrane</keyword>
<comment type="subcellular location">
    <subcellularLocation>
        <location evidence="2">Membrane</location>
        <topology evidence="2">Multi-pass membrane protein</topology>
    </subcellularLocation>
    <subcellularLocation>
        <location evidence="13">Mitochondrion inner membrane</location>
        <topology evidence="13">Multi-pass membrane protein</topology>
        <orientation evidence="13">Matrix side</orientation>
    </subcellularLocation>
</comment>
<dbReference type="Proteomes" id="UP000054826">
    <property type="component" value="Unassembled WGS sequence"/>
</dbReference>
<proteinExistence type="inferred from homology"/>
<evidence type="ECO:0000256" key="13">
    <source>
        <dbReference type="HAMAP-Rule" id="MF_03189"/>
    </source>
</evidence>
<dbReference type="EC" id="2.5.1.39" evidence="13"/>
<comment type="function">
    <text evidence="13">Catalyzes the prenylation of para-hydroxybenzoate (PHB) with an all-trans polyprenyl group. Mediates the second step in the final reaction sequence of coenzyme Q (CoQ) biosynthesis, which is the condensation of the polyisoprenoid side chain with PHB, generating the first membrane-bound Q intermediate.</text>
</comment>
<dbReference type="PANTHER" id="PTHR11048:SF28">
    <property type="entry name" value="4-HYDROXYBENZOATE POLYPRENYLTRANSFERASE, MITOCHONDRIAL"/>
    <property type="match status" value="1"/>
</dbReference>
<accession>A0A0V1E636</accession>
<dbReference type="HAMAP" id="MF_01635">
    <property type="entry name" value="UbiA"/>
    <property type="match status" value="1"/>
</dbReference>
<feature type="transmembrane region" description="Helical" evidence="13">
    <location>
        <begin position="246"/>
        <end position="265"/>
    </location>
</feature>
<comment type="caution">
    <text evidence="14">The sequence shown here is derived from an EMBL/GenBank/DDBJ whole genome shotgun (WGS) entry which is preliminary data.</text>
</comment>
<feature type="transmembrane region" description="Helical" evidence="13">
    <location>
        <begin position="430"/>
        <end position="448"/>
    </location>
</feature>
<evidence type="ECO:0000256" key="5">
    <source>
        <dbReference type="ARBA" id="ARBA00022688"/>
    </source>
</evidence>
<feature type="transmembrane region" description="Helical" evidence="13">
    <location>
        <begin position="373"/>
        <end position="392"/>
    </location>
</feature>
<dbReference type="UniPathway" id="UPA00232"/>
<keyword evidence="9 13" id="KW-0414">Isoprene biosynthesis</keyword>
<dbReference type="InterPro" id="IPR030470">
    <property type="entry name" value="UbiA_prenylTrfase_CS"/>
</dbReference>
<evidence type="ECO:0000313" key="14">
    <source>
        <dbReference type="EMBL" id="KRY69301.1"/>
    </source>
</evidence>
<evidence type="ECO:0000256" key="3">
    <source>
        <dbReference type="ARBA" id="ARBA00005985"/>
    </source>
</evidence>
<name>A0A0V1E636_TRIPS</name>
<dbReference type="PANTHER" id="PTHR11048">
    <property type="entry name" value="PRENYLTRANSFERASES"/>
    <property type="match status" value="1"/>
</dbReference>
<dbReference type="PROSITE" id="PS00943">
    <property type="entry name" value="UBIA"/>
    <property type="match status" value="1"/>
</dbReference>
<keyword evidence="4 13" id="KW-0808">Transferase</keyword>
<evidence type="ECO:0000256" key="7">
    <source>
        <dbReference type="ARBA" id="ARBA00022989"/>
    </source>
</evidence>
<dbReference type="GO" id="GO:0006744">
    <property type="term" value="P:ubiquinone biosynthetic process"/>
    <property type="evidence" value="ECO:0007669"/>
    <property type="project" value="UniProtKB-UniRule"/>
</dbReference>
<comment type="cofactor">
    <cofactor evidence="1 13">
        <name>Mg(2+)</name>
        <dbReference type="ChEBI" id="CHEBI:18420"/>
    </cofactor>
</comment>
<dbReference type="FunFam" id="1.20.120.1780:FF:000001">
    <property type="entry name" value="4-hydroxybenzoate octaprenyltransferase"/>
    <property type="match status" value="1"/>
</dbReference>
<dbReference type="InterPro" id="IPR006370">
    <property type="entry name" value="HB_polyprenyltransferase-like"/>
</dbReference>
<dbReference type="GO" id="GO:0008299">
    <property type="term" value="P:isoprenoid biosynthetic process"/>
    <property type="evidence" value="ECO:0007669"/>
    <property type="project" value="UniProtKB-UniRule"/>
</dbReference>
<sequence>MIIRQNYFQLFSWKMFRCPSFLELIVRNNCFYSKSCHHNNNFKRKLLTRYSSEVYPCVSYFSDKPTTASVSSQHVPLSGLIVQKFPESWQPYLRLMRADKPVGTLLLYWPSTWSIALCSQPGSLPNIELLTLFGLGAFFMRGAGCVVNDLWDKEFDKKVARTKDRPLANGELSVFQAFTLLGGLLSCSLAILLQLNYYSIILGTCSMVLVVTYPLFKRFTYWPQFILGMTLNWGVLMAWVIKNESFISLISCLPLYTACVCYTVIYDTIYSHQGILGIIHKVIRLNFRNFSNSQLFFGEIMREWGLTFNWGVLLGWAATSGSVYWLGAMTLYFSGISWTLVYDTIYAHQDKADDSIIGLKSTALKFGDNTKPYLSLFGSSMITSLAITGLMTDQTWPYYVGLLLTSCHIGWQIGTLDINNPADCWKKFSTNRYLGLILFTSIVASNLLK</sequence>
<dbReference type="GO" id="GO:0005743">
    <property type="term" value="C:mitochondrial inner membrane"/>
    <property type="evidence" value="ECO:0007669"/>
    <property type="project" value="UniProtKB-SubCell"/>
</dbReference>
<dbReference type="AlphaFoldDB" id="A0A0V1E636"/>
<dbReference type="EMBL" id="JYDV01000106">
    <property type="protein sequence ID" value="KRZ33053.1"/>
    <property type="molecule type" value="Genomic_DNA"/>
</dbReference>
<feature type="transmembrane region" description="Helical" evidence="13">
    <location>
        <begin position="197"/>
        <end position="216"/>
    </location>
</feature>
<evidence type="ECO:0000256" key="12">
    <source>
        <dbReference type="ARBA" id="ARBA00051182"/>
    </source>
</evidence>
<comment type="catalytic activity">
    <reaction evidence="10">
        <text>all-trans-decaprenyl diphosphate + 4-hydroxybenzoate = 4-hydroxy-3-(all-trans-decaprenyl)benzoate + diphosphate</text>
        <dbReference type="Rhea" id="RHEA:44564"/>
        <dbReference type="ChEBI" id="CHEBI:17879"/>
        <dbReference type="ChEBI" id="CHEBI:33019"/>
        <dbReference type="ChEBI" id="CHEBI:60721"/>
        <dbReference type="ChEBI" id="CHEBI:84503"/>
        <dbReference type="EC" id="2.5.1.39"/>
    </reaction>
    <physiologicalReaction direction="left-to-right" evidence="10">
        <dbReference type="Rhea" id="RHEA:44565"/>
    </physiologicalReaction>
</comment>
<organism evidence="14 16">
    <name type="scientific">Trichinella pseudospiralis</name>
    <name type="common">Parasitic roundworm</name>
    <dbReference type="NCBI Taxonomy" id="6337"/>
    <lineage>
        <taxon>Eukaryota</taxon>
        <taxon>Metazoa</taxon>
        <taxon>Ecdysozoa</taxon>
        <taxon>Nematoda</taxon>
        <taxon>Enoplea</taxon>
        <taxon>Dorylaimia</taxon>
        <taxon>Trichinellida</taxon>
        <taxon>Trichinellidae</taxon>
        <taxon>Trichinella</taxon>
    </lineage>
</organism>
<evidence type="ECO:0000256" key="1">
    <source>
        <dbReference type="ARBA" id="ARBA00001946"/>
    </source>
</evidence>
<keyword evidence="6 13" id="KW-0812">Transmembrane</keyword>
<evidence type="ECO:0000256" key="2">
    <source>
        <dbReference type="ARBA" id="ARBA00004141"/>
    </source>
</evidence>
<dbReference type="InterPro" id="IPR039653">
    <property type="entry name" value="Prenyltransferase"/>
</dbReference>
<dbReference type="Gene3D" id="1.20.120.1780">
    <property type="entry name" value="UbiA prenyltransferase"/>
    <property type="match status" value="1"/>
</dbReference>
<comment type="catalytic activity">
    <reaction evidence="12">
        <text>an all-trans-polyprenyl diphosphate + 4-hydroxybenzoate = a 4-hydroxy-3-(all-trans-polyprenyl)benzoate + diphosphate</text>
        <dbReference type="Rhea" id="RHEA:44504"/>
        <dbReference type="Rhea" id="RHEA-COMP:9514"/>
        <dbReference type="Rhea" id="RHEA-COMP:9564"/>
        <dbReference type="ChEBI" id="CHEBI:17879"/>
        <dbReference type="ChEBI" id="CHEBI:33019"/>
        <dbReference type="ChEBI" id="CHEBI:58914"/>
        <dbReference type="ChEBI" id="CHEBI:78396"/>
        <dbReference type="EC" id="2.5.1.39"/>
    </reaction>
    <physiologicalReaction direction="left-to-right" evidence="12">
        <dbReference type="Rhea" id="RHEA:44505"/>
    </physiologicalReaction>
</comment>
<evidence type="ECO:0000313" key="17">
    <source>
        <dbReference type="Proteomes" id="UP000054826"/>
    </source>
</evidence>
<feature type="transmembrane region" description="Helical" evidence="13">
    <location>
        <begin position="221"/>
        <end position="240"/>
    </location>
</feature>
<dbReference type="Proteomes" id="UP000054632">
    <property type="component" value="Unassembled WGS sequence"/>
</dbReference>
<dbReference type="InterPro" id="IPR000537">
    <property type="entry name" value="UbiA_prenyltransferase"/>
</dbReference>
<dbReference type="Pfam" id="PF01040">
    <property type="entry name" value="UbiA"/>
    <property type="match status" value="2"/>
</dbReference>
<evidence type="ECO:0000256" key="4">
    <source>
        <dbReference type="ARBA" id="ARBA00022679"/>
    </source>
</evidence>
<comment type="pathway">
    <text evidence="13">Cofactor biosynthesis; ubiquinone biosynthesis.</text>
</comment>
<keyword evidence="8 13" id="KW-0472">Membrane</keyword>
<comment type="similarity">
    <text evidence="3 13">Belongs to the UbiA prenyltransferase family.</text>
</comment>
<dbReference type="EMBL" id="JYDR01000093">
    <property type="protein sequence ID" value="KRY69301.1"/>
    <property type="molecule type" value="Genomic_DNA"/>
</dbReference>
<evidence type="ECO:0000313" key="15">
    <source>
        <dbReference type="EMBL" id="KRZ33053.1"/>
    </source>
</evidence>
<evidence type="ECO:0000256" key="10">
    <source>
        <dbReference type="ARBA" id="ARBA00049890"/>
    </source>
</evidence>
<dbReference type="FunFam" id="1.10.357.140:FF:000003">
    <property type="entry name" value="4-hydroxybenzoate polyprenyltransferase, mitochondrial"/>
    <property type="match status" value="1"/>
</dbReference>
<reference evidence="16 17" key="1">
    <citation type="submission" date="2015-01" db="EMBL/GenBank/DDBJ databases">
        <title>Evolution of Trichinella species and genotypes.</title>
        <authorList>
            <person name="Korhonen P.K."/>
            <person name="Edoardo P."/>
            <person name="Giuseppe L.R."/>
            <person name="Gasser R.B."/>
        </authorList>
    </citation>
    <scope>NUCLEOTIDE SEQUENCE [LARGE SCALE GENOMIC DNA]</scope>
    <source>
        <strain evidence="14">ISS13</strain>
        <strain evidence="15">ISS176</strain>
    </source>
</reference>
<comment type="catalytic activity">
    <reaction evidence="11">
        <text>all-trans-nonaprenyl diphosphate + 4-hydroxybenzoate = 4-hydroxy-3-(all-trans-nonaprenyl)benzoate + diphosphate</text>
        <dbReference type="Rhea" id="RHEA:17709"/>
        <dbReference type="ChEBI" id="CHEBI:17879"/>
        <dbReference type="ChEBI" id="CHEBI:33019"/>
        <dbReference type="ChEBI" id="CHEBI:58391"/>
        <dbReference type="ChEBI" id="CHEBI:84502"/>
        <dbReference type="EC" id="2.5.1.39"/>
    </reaction>
    <physiologicalReaction direction="left-to-right" evidence="11">
        <dbReference type="Rhea" id="RHEA:17710"/>
    </physiologicalReaction>
</comment>
<evidence type="ECO:0000256" key="9">
    <source>
        <dbReference type="ARBA" id="ARBA00023229"/>
    </source>
</evidence>
<keyword evidence="7 13" id="KW-1133">Transmembrane helix</keyword>
<dbReference type="Gene3D" id="1.10.357.140">
    <property type="entry name" value="UbiA prenyltransferase"/>
    <property type="match status" value="1"/>
</dbReference>
<evidence type="ECO:0000256" key="11">
    <source>
        <dbReference type="ARBA" id="ARBA00050454"/>
    </source>
</evidence>
<feature type="transmembrane region" description="Helical" evidence="13">
    <location>
        <begin position="398"/>
        <end position="418"/>
    </location>
</feature>
<dbReference type="CDD" id="cd13959">
    <property type="entry name" value="PT_UbiA_COQ2"/>
    <property type="match status" value="1"/>
</dbReference>
<evidence type="ECO:0000313" key="16">
    <source>
        <dbReference type="Proteomes" id="UP000054632"/>
    </source>
</evidence>
<evidence type="ECO:0000256" key="6">
    <source>
        <dbReference type="ARBA" id="ARBA00022692"/>
    </source>
</evidence>
<dbReference type="InterPro" id="IPR044878">
    <property type="entry name" value="UbiA_sf"/>
</dbReference>
<evidence type="ECO:0000256" key="8">
    <source>
        <dbReference type="ARBA" id="ARBA00023136"/>
    </source>
</evidence>
<dbReference type="GO" id="GO:0008412">
    <property type="term" value="F:4-hydroxybenzoate polyprenyltransferase activity"/>
    <property type="evidence" value="ECO:0007669"/>
    <property type="project" value="UniProtKB-EC"/>
</dbReference>
<protein>
    <recommendedName>
        <fullName evidence="13">4-hydroxybenzoate polyprenyltransferase, mitochondrial</fullName>
        <shortName evidence="13">4-HB polyprenyltransferase</shortName>
        <ecNumber evidence="13">2.5.1.39</ecNumber>
    </recommendedName>
    <alternativeName>
        <fullName evidence="13">Para-hydroxybenzoate--polyprenyltransferase</fullName>
        <shortName evidence="13">PHB:PPT</shortName>
        <shortName evidence="13">PHB:polyprenyltransferase</shortName>
    </alternativeName>
</protein>
<gene>
    <name evidence="14" type="primary">COQ2</name>
    <name evidence="14" type="ORF">T4A_2900</name>
    <name evidence="15" type="ORF">T4C_8533</name>
</gene>
<keyword evidence="13" id="KW-0496">Mitochondrion</keyword>
<keyword evidence="5 13" id="KW-0831">Ubiquinone biosynthesis</keyword>